<dbReference type="SUPFAM" id="SSF46785">
    <property type="entry name" value="Winged helix' DNA-binding domain"/>
    <property type="match status" value="1"/>
</dbReference>
<dbReference type="PROSITE" id="PS51118">
    <property type="entry name" value="HTH_HXLR"/>
    <property type="match status" value="1"/>
</dbReference>
<feature type="domain" description="HTH hxlR-type" evidence="4">
    <location>
        <begin position="48"/>
        <end position="146"/>
    </location>
</feature>
<evidence type="ECO:0000256" key="1">
    <source>
        <dbReference type="ARBA" id="ARBA00023015"/>
    </source>
</evidence>
<organism evidence="5 6">
    <name type="scientific">Rhizobium fredii</name>
    <name type="common">Sinorhizobium fredii</name>
    <dbReference type="NCBI Taxonomy" id="380"/>
    <lineage>
        <taxon>Bacteria</taxon>
        <taxon>Pseudomonadati</taxon>
        <taxon>Pseudomonadota</taxon>
        <taxon>Alphaproteobacteria</taxon>
        <taxon>Hyphomicrobiales</taxon>
        <taxon>Rhizobiaceae</taxon>
        <taxon>Sinorhizobium/Ensifer group</taxon>
        <taxon>Sinorhizobium</taxon>
    </lineage>
</organism>
<keyword evidence="3" id="KW-0804">Transcription</keyword>
<dbReference type="InterPro" id="IPR036390">
    <property type="entry name" value="WH_DNA-bd_sf"/>
</dbReference>
<evidence type="ECO:0000259" key="4">
    <source>
        <dbReference type="PROSITE" id="PS51118"/>
    </source>
</evidence>
<keyword evidence="1" id="KW-0805">Transcription regulation</keyword>
<proteinExistence type="predicted"/>
<dbReference type="EMBL" id="WISZ01000245">
    <property type="protein sequence ID" value="MQX12815.1"/>
    <property type="molecule type" value="Genomic_DNA"/>
</dbReference>
<reference evidence="5 6" key="1">
    <citation type="journal article" date="2013" name="Genome Biol.">
        <title>Comparative genomics of the core and accessory genomes of 48 Sinorhizobium strains comprising five genospecies.</title>
        <authorList>
            <person name="Sugawara M."/>
            <person name="Epstein B."/>
            <person name="Badgley B.D."/>
            <person name="Unno T."/>
            <person name="Xu L."/>
            <person name="Reese J."/>
            <person name="Gyaneshwar P."/>
            <person name="Denny R."/>
            <person name="Mudge J."/>
            <person name="Bharti A.K."/>
            <person name="Farmer A.D."/>
            <person name="May G.D."/>
            <person name="Woodward J.E."/>
            <person name="Medigue C."/>
            <person name="Vallenet D."/>
            <person name="Lajus A."/>
            <person name="Rouy Z."/>
            <person name="Martinez-Vaz B."/>
            <person name="Tiffin P."/>
            <person name="Young N.D."/>
            <person name="Sadowsky M.J."/>
        </authorList>
    </citation>
    <scope>NUCLEOTIDE SEQUENCE [LARGE SCALE GENOMIC DNA]</scope>
    <source>
        <strain evidence="5 6">USDA205</strain>
    </source>
</reference>
<evidence type="ECO:0000313" key="5">
    <source>
        <dbReference type="EMBL" id="MQX12815.1"/>
    </source>
</evidence>
<dbReference type="PANTHER" id="PTHR33204">
    <property type="entry name" value="TRANSCRIPTIONAL REGULATOR, MARR FAMILY"/>
    <property type="match status" value="1"/>
</dbReference>
<sequence length="165" mass="18922">MAFMKTDLEFFGLPHYLGPVSKAPLHTLSFHTHQEVTMAEIIKKLPVLPSERALKVISGRWKAIILYHLFDAPKRLSELKRLVPAVSQKMLIQQLREMEEHGLVHREIFREVPPRVEYSATRLGLSLESVLHALCEWGQRHAAELNDLDRIADCVIRPRSTEAGQ</sequence>
<dbReference type="AlphaFoldDB" id="A0A844AQQ6"/>
<evidence type="ECO:0000256" key="2">
    <source>
        <dbReference type="ARBA" id="ARBA00023125"/>
    </source>
</evidence>
<protein>
    <submittedName>
        <fullName evidence="5">Transcriptional regulator</fullName>
    </submittedName>
</protein>
<dbReference type="GO" id="GO:0003677">
    <property type="term" value="F:DNA binding"/>
    <property type="evidence" value="ECO:0007669"/>
    <property type="project" value="UniProtKB-KW"/>
</dbReference>
<dbReference type="PANTHER" id="PTHR33204:SF29">
    <property type="entry name" value="TRANSCRIPTIONAL REGULATOR"/>
    <property type="match status" value="1"/>
</dbReference>
<evidence type="ECO:0000256" key="3">
    <source>
        <dbReference type="ARBA" id="ARBA00023163"/>
    </source>
</evidence>
<evidence type="ECO:0000313" key="6">
    <source>
        <dbReference type="Proteomes" id="UP000466694"/>
    </source>
</evidence>
<gene>
    <name evidence="5" type="ORF">GHK48_32565</name>
</gene>
<name>A0A844AQQ6_RHIFR</name>
<dbReference type="Gene3D" id="1.10.10.10">
    <property type="entry name" value="Winged helix-like DNA-binding domain superfamily/Winged helix DNA-binding domain"/>
    <property type="match status" value="1"/>
</dbReference>
<dbReference type="Pfam" id="PF01638">
    <property type="entry name" value="HxlR"/>
    <property type="match status" value="1"/>
</dbReference>
<comment type="caution">
    <text evidence="5">The sequence shown here is derived from an EMBL/GenBank/DDBJ whole genome shotgun (WGS) entry which is preliminary data.</text>
</comment>
<keyword evidence="2" id="KW-0238">DNA-binding</keyword>
<accession>A0A844AQQ6</accession>
<dbReference type="InterPro" id="IPR036388">
    <property type="entry name" value="WH-like_DNA-bd_sf"/>
</dbReference>
<dbReference type="InterPro" id="IPR002577">
    <property type="entry name" value="HTH_HxlR"/>
</dbReference>
<dbReference type="Proteomes" id="UP000466694">
    <property type="component" value="Unassembled WGS sequence"/>
</dbReference>